<dbReference type="Pfam" id="PF02374">
    <property type="entry name" value="ArsA_ATPase"/>
    <property type="match status" value="2"/>
</dbReference>
<proteinExistence type="predicted"/>
<dbReference type="SUPFAM" id="SSF52540">
    <property type="entry name" value="P-loop containing nucleoside triphosphate hydrolases"/>
    <property type="match status" value="1"/>
</dbReference>
<dbReference type="GO" id="GO:0005524">
    <property type="term" value="F:ATP binding"/>
    <property type="evidence" value="ECO:0007669"/>
    <property type="project" value="InterPro"/>
</dbReference>
<evidence type="ECO:0000259" key="2">
    <source>
        <dbReference type="Pfam" id="PF02374"/>
    </source>
</evidence>
<reference evidence="3 4" key="1">
    <citation type="journal article" date="2016" name="Sci. Rep.">
        <title>The genome sequence of the outbreeding globe artichoke constructed de novo incorporating a phase-aware low-pass sequencing strategy of F1 progeny.</title>
        <authorList>
            <person name="Scaglione D."/>
            <person name="Reyes-Chin-Wo S."/>
            <person name="Acquadro A."/>
            <person name="Froenicke L."/>
            <person name="Portis E."/>
            <person name="Beitel C."/>
            <person name="Tirone M."/>
            <person name="Mauro R."/>
            <person name="Lo Monaco A."/>
            <person name="Mauromicale G."/>
            <person name="Faccioli P."/>
            <person name="Cattivelli L."/>
            <person name="Rieseberg L."/>
            <person name="Michelmore R."/>
            <person name="Lanteri S."/>
        </authorList>
    </citation>
    <scope>NUCLEOTIDE SEQUENCE [LARGE SCALE GENOMIC DNA]</scope>
    <source>
        <strain evidence="3">2C</strain>
    </source>
</reference>
<evidence type="ECO:0000313" key="3">
    <source>
        <dbReference type="EMBL" id="KVI09324.1"/>
    </source>
</evidence>
<dbReference type="GO" id="GO:0071816">
    <property type="term" value="P:tail-anchored membrane protein insertion into ER membrane"/>
    <property type="evidence" value="ECO:0007669"/>
    <property type="project" value="TreeGrafter"/>
</dbReference>
<dbReference type="GO" id="GO:0005759">
    <property type="term" value="C:mitochondrial matrix"/>
    <property type="evidence" value="ECO:0007669"/>
    <property type="project" value="EnsemblPlants"/>
</dbReference>
<dbReference type="InterPro" id="IPR027417">
    <property type="entry name" value="P-loop_NTPase"/>
</dbReference>
<gene>
    <name evidence="3" type="ORF">Ccrd_012292</name>
</gene>
<dbReference type="Proteomes" id="UP000243975">
    <property type="component" value="Unassembled WGS sequence"/>
</dbReference>
<name>A0A103YHR4_CYNCS</name>
<dbReference type="PANTHER" id="PTHR10803">
    <property type="entry name" value="ARSENICAL PUMP-DRIVING ATPASE ARSENITE-TRANSLOCATING ATPASE"/>
    <property type="match status" value="1"/>
</dbReference>
<feature type="domain" description="ArsA/GET3 Anion-transporting ATPase-like" evidence="2">
    <location>
        <begin position="69"/>
        <end position="222"/>
    </location>
</feature>
<accession>A0A103YHR4</accession>
<dbReference type="GO" id="GO:0043529">
    <property type="term" value="C:GET complex"/>
    <property type="evidence" value="ECO:0007669"/>
    <property type="project" value="TreeGrafter"/>
</dbReference>
<comment type="caution">
    <text evidence="3">The sequence shown here is derived from an EMBL/GenBank/DDBJ whole genome shotgun (WGS) entry which is preliminary data.</text>
</comment>
<evidence type="ECO:0000313" key="4">
    <source>
        <dbReference type="Proteomes" id="UP000243975"/>
    </source>
</evidence>
<sequence>MAAYTLLRRIAKPQFSSSLLLHTTSPRCYFSTSVNPKTVATPPFQERSLASRPDSVFLFDEMIVGNQRKYYMLGGKGGVGKTSCAASLAVKFANNGHPTIVVSTDPAHSLSDSFDQDLTGGTLVPIQGLNSPLFGLEINPEKTKEDFRSAAQGNGGAGVKDFMNSMGLGMVAEQLGELKLAELLDTPPPGLDEAIAISKVMQFVDSPEYSTFTRIVFDTAPTVSISIGSSKFFADGIFCVIQILVSQGHTLRLLSLPDFMDASIGKIMKLKTKIASATSAIKSVFGKEQTPLVEGSSSKLEQLRERMAKVRDLFRDSETMEFVIVTIPTVMAVRESSRLHASLKKENVPVQRIIVNQILPPSATDCKFCSIKRKDQMRPLDMIRKDPELASLVVIEAPLFDVEIRGIPALQFMGDRVWK</sequence>
<dbReference type="CDD" id="cd02035">
    <property type="entry name" value="ArsA"/>
    <property type="match status" value="1"/>
</dbReference>
<dbReference type="EMBL" id="LEKV01001064">
    <property type="protein sequence ID" value="KVI09324.1"/>
    <property type="molecule type" value="Genomic_DNA"/>
</dbReference>
<dbReference type="InterPro" id="IPR016300">
    <property type="entry name" value="ATPase_ArsA/GET3"/>
</dbReference>
<organism evidence="3 4">
    <name type="scientific">Cynara cardunculus var. scolymus</name>
    <name type="common">Globe artichoke</name>
    <name type="synonym">Cynara scolymus</name>
    <dbReference type="NCBI Taxonomy" id="59895"/>
    <lineage>
        <taxon>Eukaryota</taxon>
        <taxon>Viridiplantae</taxon>
        <taxon>Streptophyta</taxon>
        <taxon>Embryophyta</taxon>
        <taxon>Tracheophyta</taxon>
        <taxon>Spermatophyta</taxon>
        <taxon>Magnoliopsida</taxon>
        <taxon>eudicotyledons</taxon>
        <taxon>Gunneridae</taxon>
        <taxon>Pentapetalae</taxon>
        <taxon>asterids</taxon>
        <taxon>campanulids</taxon>
        <taxon>Asterales</taxon>
        <taxon>Asteraceae</taxon>
        <taxon>Carduoideae</taxon>
        <taxon>Cardueae</taxon>
        <taxon>Carduinae</taxon>
        <taxon>Cynara</taxon>
    </lineage>
</organism>
<keyword evidence="4" id="KW-1185">Reference proteome</keyword>
<evidence type="ECO:0000256" key="1">
    <source>
        <dbReference type="SAM" id="Coils"/>
    </source>
</evidence>
<dbReference type="PANTHER" id="PTHR10803:SF17">
    <property type="entry name" value="ARSENICAL PUMP-DRIVING ATPASE-LIKE PROTEIN"/>
    <property type="match status" value="1"/>
</dbReference>
<dbReference type="OMA" id="YMGDIVW"/>
<protein>
    <submittedName>
        <fullName evidence="3">Anion-transporting ATPase-like domain-containing protein</fullName>
    </submittedName>
</protein>
<feature type="domain" description="ArsA/GET3 Anion-transporting ATPase-like" evidence="2">
    <location>
        <begin position="248"/>
        <end position="415"/>
    </location>
</feature>
<feature type="coiled-coil region" evidence="1">
    <location>
        <begin position="293"/>
        <end position="320"/>
    </location>
</feature>
<dbReference type="STRING" id="59895.A0A103YHR4"/>
<dbReference type="Gramene" id="KVI09324">
    <property type="protein sequence ID" value="KVI09324"/>
    <property type="gene ID" value="Ccrd_012292"/>
</dbReference>
<keyword evidence="1" id="KW-0175">Coiled coil</keyword>
<dbReference type="InterPro" id="IPR025723">
    <property type="entry name" value="ArsA/GET3_ATPase-like"/>
</dbReference>
<dbReference type="Gene3D" id="3.40.50.300">
    <property type="entry name" value="P-loop containing nucleotide triphosphate hydrolases"/>
    <property type="match status" value="1"/>
</dbReference>
<dbReference type="GO" id="GO:0016887">
    <property type="term" value="F:ATP hydrolysis activity"/>
    <property type="evidence" value="ECO:0007669"/>
    <property type="project" value="InterPro"/>
</dbReference>
<dbReference type="AlphaFoldDB" id="A0A103YHR4"/>